<evidence type="ECO:0000313" key="1">
    <source>
        <dbReference type="EMBL" id="MBA0619566.1"/>
    </source>
</evidence>
<proteinExistence type="predicted"/>
<comment type="caution">
    <text evidence="1">The sequence shown here is derived from an EMBL/GenBank/DDBJ whole genome shotgun (WGS) entry which is preliminary data.</text>
</comment>
<evidence type="ECO:0000313" key="2">
    <source>
        <dbReference type="Proteomes" id="UP000593561"/>
    </source>
</evidence>
<name>A0A7J8S1S6_GOSDV</name>
<dbReference type="EMBL" id="JABFAC010000007">
    <property type="protein sequence ID" value="MBA0619566.1"/>
    <property type="molecule type" value="Genomic_DNA"/>
</dbReference>
<protein>
    <submittedName>
        <fullName evidence="1">Uncharacterized protein</fullName>
    </submittedName>
</protein>
<keyword evidence="2" id="KW-1185">Reference proteome</keyword>
<reference evidence="1 2" key="1">
    <citation type="journal article" date="2019" name="Genome Biol. Evol.">
        <title>Insights into the evolution of the New World diploid cottons (Gossypium, subgenus Houzingenia) based on genome sequencing.</title>
        <authorList>
            <person name="Grover C.E."/>
            <person name="Arick M.A. 2nd"/>
            <person name="Thrash A."/>
            <person name="Conover J.L."/>
            <person name="Sanders W.S."/>
            <person name="Peterson D.G."/>
            <person name="Frelichowski J.E."/>
            <person name="Scheffler J.A."/>
            <person name="Scheffler B.E."/>
            <person name="Wendel J.F."/>
        </authorList>
    </citation>
    <scope>NUCLEOTIDE SEQUENCE [LARGE SCALE GENOMIC DNA]</scope>
    <source>
        <strain evidence="1">27</strain>
        <tissue evidence="1">Leaf</tissue>
    </source>
</reference>
<sequence length="139" mass="16484">MLRVAFGKIPKFSTIVNARGKILPRDYLYEVEFRESVDNSVRISDLNVASELIDQEQRCWKRDLITKHFSSKEAERILCIPLPKHTQEDRLVWWGEATGEYIVRSGYKRLLQGEDTSEPRHYNNDHTIFYKKLWQTDLP</sequence>
<accession>A0A7J8S1S6</accession>
<dbReference type="AlphaFoldDB" id="A0A7J8S1S6"/>
<gene>
    <name evidence="1" type="ORF">Godav_028721</name>
</gene>
<dbReference type="Proteomes" id="UP000593561">
    <property type="component" value="Unassembled WGS sequence"/>
</dbReference>
<organism evidence="1 2">
    <name type="scientific">Gossypium davidsonii</name>
    <name type="common">Davidson's cotton</name>
    <name type="synonym">Gossypium klotzschianum subsp. davidsonii</name>
    <dbReference type="NCBI Taxonomy" id="34287"/>
    <lineage>
        <taxon>Eukaryota</taxon>
        <taxon>Viridiplantae</taxon>
        <taxon>Streptophyta</taxon>
        <taxon>Embryophyta</taxon>
        <taxon>Tracheophyta</taxon>
        <taxon>Spermatophyta</taxon>
        <taxon>Magnoliopsida</taxon>
        <taxon>eudicotyledons</taxon>
        <taxon>Gunneridae</taxon>
        <taxon>Pentapetalae</taxon>
        <taxon>rosids</taxon>
        <taxon>malvids</taxon>
        <taxon>Malvales</taxon>
        <taxon>Malvaceae</taxon>
        <taxon>Malvoideae</taxon>
        <taxon>Gossypium</taxon>
    </lineage>
</organism>